<dbReference type="GO" id="GO:0009002">
    <property type="term" value="F:serine-type D-Ala-D-Ala carboxypeptidase activity"/>
    <property type="evidence" value="ECO:0007669"/>
    <property type="project" value="UniProtKB-EC"/>
</dbReference>
<dbReference type="InterPro" id="IPR012338">
    <property type="entry name" value="Beta-lactam/transpept-like"/>
</dbReference>
<keyword evidence="3" id="KW-1133">Transmembrane helix</keyword>
<comment type="similarity">
    <text evidence="1">Belongs to the peptidase S13 family.</text>
</comment>
<dbReference type="PANTHER" id="PTHR30023">
    <property type="entry name" value="D-ALANYL-D-ALANINE CARBOXYPEPTIDASE"/>
    <property type="match status" value="1"/>
</dbReference>
<dbReference type="Proteomes" id="UP000535543">
    <property type="component" value="Unassembled WGS sequence"/>
</dbReference>
<dbReference type="GO" id="GO:0006508">
    <property type="term" value="P:proteolysis"/>
    <property type="evidence" value="ECO:0007669"/>
    <property type="project" value="InterPro"/>
</dbReference>
<keyword evidence="3" id="KW-0472">Membrane</keyword>
<evidence type="ECO:0000313" key="5">
    <source>
        <dbReference type="Proteomes" id="UP000535543"/>
    </source>
</evidence>
<dbReference type="EC" id="3.4.16.4" evidence="4"/>
<organism evidence="4 5">
    <name type="scientific">Antrihabitans stalactiti</name>
    <dbReference type="NCBI Taxonomy" id="2584121"/>
    <lineage>
        <taxon>Bacteria</taxon>
        <taxon>Bacillati</taxon>
        <taxon>Actinomycetota</taxon>
        <taxon>Actinomycetes</taxon>
        <taxon>Mycobacteriales</taxon>
        <taxon>Nocardiaceae</taxon>
        <taxon>Antrihabitans</taxon>
    </lineage>
</organism>
<dbReference type="GO" id="GO:0000270">
    <property type="term" value="P:peptidoglycan metabolic process"/>
    <property type="evidence" value="ECO:0007669"/>
    <property type="project" value="TreeGrafter"/>
</dbReference>
<sequence>MPGQGKKNIGGLAERRRRHSRTLLVIFAALAIAAVAIFAIAQQPWAGDLSKQKLTTNAAPPPILPTPSVVPVPDTAPIPTPAALAAALGPVIGNPDLGSFTGSVTDADSASVLWSAGPEKPMTPASTTKVLTTAAAMLALPLDHRVTTKVVAGQNPNELVLVGGGDPTLTAQPIGQPSMYEGSARLDDLVEQIKRSGVQADTILVDLDAYAGPPLAQGWFPADIGGGFIAPIEPVMIDGGRLKPLEDESPRTATPALDAGRLLAAELGIDTNRVRLGNAQSGAEPIASVQSAPLRDRLGQMMAHSDNVLAEAIGREIAIKEGKEASFSGAVTAVTDTLKDAGFDLAGTDLHDLSGLSVDDRIPARLLDGVMSAAAGTKHEELRPMLDYLPVAGATGTLQDRYSTGDKAGAGWIRAKTGTLSQASALVGFVLDESGRVLTFALMSGGRPPEASRPALDAIASTLRSCGCQ</sequence>
<proteinExistence type="inferred from homology"/>
<reference evidence="4 5" key="1">
    <citation type="submission" date="2019-05" db="EMBL/GenBank/DDBJ databases">
        <authorList>
            <person name="Lee S.D."/>
        </authorList>
    </citation>
    <scope>NUCLEOTIDE SEQUENCE [LARGE SCALE GENOMIC DNA]</scope>
    <source>
        <strain evidence="4 5">YC2-7</strain>
    </source>
</reference>
<reference evidence="4 5" key="2">
    <citation type="submission" date="2020-06" db="EMBL/GenBank/DDBJ databases">
        <title>Antribacter stalactiti gen. nov., sp. nov., a new member of the family Nacardiaceae isolated from a cave.</title>
        <authorList>
            <person name="Kim I.S."/>
        </authorList>
    </citation>
    <scope>NUCLEOTIDE SEQUENCE [LARGE SCALE GENOMIC DNA]</scope>
    <source>
        <strain evidence="4 5">YC2-7</strain>
    </source>
</reference>
<dbReference type="AlphaFoldDB" id="A0A848KGJ4"/>
<protein>
    <submittedName>
        <fullName evidence="4">D-alanyl-D-alanine carboxypeptidase/D-alanyl-D-alanine-endopeptidase</fullName>
        <ecNumber evidence="4">3.4.16.4</ecNumber>
    </submittedName>
</protein>
<feature type="transmembrane region" description="Helical" evidence="3">
    <location>
        <begin position="21"/>
        <end position="41"/>
    </location>
</feature>
<dbReference type="Gene3D" id="3.40.710.10">
    <property type="entry name" value="DD-peptidase/beta-lactamase superfamily"/>
    <property type="match status" value="2"/>
</dbReference>
<dbReference type="RefSeq" id="WP_169589307.1">
    <property type="nucleotide sequence ID" value="NZ_VCQU01000006.1"/>
</dbReference>
<keyword evidence="3" id="KW-0812">Transmembrane</keyword>
<keyword evidence="5" id="KW-1185">Reference proteome</keyword>
<accession>A0A848KGJ4</accession>
<name>A0A848KGJ4_9NOCA</name>
<keyword evidence="4" id="KW-0121">Carboxypeptidase</keyword>
<dbReference type="InterPro" id="IPR000667">
    <property type="entry name" value="Peptidase_S13"/>
</dbReference>
<dbReference type="Pfam" id="PF02113">
    <property type="entry name" value="Peptidase_S13"/>
    <property type="match status" value="2"/>
</dbReference>
<dbReference type="SUPFAM" id="SSF56601">
    <property type="entry name" value="beta-lactamase/transpeptidase-like"/>
    <property type="match status" value="1"/>
</dbReference>
<comment type="caution">
    <text evidence="4">The sequence shown here is derived from an EMBL/GenBank/DDBJ whole genome shotgun (WGS) entry which is preliminary data.</text>
</comment>
<evidence type="ECO:0000256" key="2">
    <source>
        <dbReference type="ARBA" id="ARBA00022801"/>
    </source>
</evidence>
<evidence type="ECO:0000256" key="3">
    <source>
        <dbReference type="SAM" id="Phobius"/>
    </source>
</evidence>
<keyword evidence="4" id="KW-0645">Protease</keyword>
<dbReference type="PRINTS" id="PR00922">
    <property type="entry name" value="DADACBPTASE3"/>
</dbReference>
<evidence type="ECO:0000313" key="4">
    <source>
        <dbReference type="EMBL" id="NMN96896.1"/>
    </source>
</evidence>
<evidence type="ECO:0000256" key="1">
    <source>
        <dbReference type="ARBA" id="ARBA00006096"/>
    </source>
</evidence>
<dbReference type="NCBIfam" id="TIGR00666">
    <property type="entry name" value="PBP4"/>
    <property type="match status" value="1"/>
</dbReference>
<gene>
    <name evidence="4" type="primary">dacB</name>
    <name evidence="4" type="ORF">FGL95_17810</name>
</gene>
<dbReference type="EMBL" id="VCQU01000006">
    <property type="protein sequence ID" value="NMN96896.1"/>
    <property type="molecule type" value="Genomic_DNA"/>
</dbReference>
<keyword evidence="2 4" id="KW-0378">Hydrolase</keyword>
<dbReference type="PANTHER" id="PTHR30023:SF0">
    <property type="entry name" value="PENICILLIN-SENSITIVE CARBOXYPEPTIDASE A"/>
    <property type="match status" value="1"/>
</dbReference>